<dbReference type="PRINTS" id="PR01008">
    <property type="entry name" value="FLGLRINGFLGH"/>
</dbReference>
<evidence type="ECO:0000256" key="2">
    <source>
        <dbReference type="ARBA" id="ARBA00004635"/>
    </source>
</evidence>
<keyword evidence="14" id="KW-0966">Cell projection</keyword>
<reference evidence="14 15" key="1">
    <citation type="submission" date="2014-03" db="EMBL/GenBank/DDBJ databases">
        <title>Selection and divergence in the genomes of co-occurring obligate luminous symbionts with specific hosts.</title>
        <authorList>
            <person name="Hendry T.A."/>
            <person name="de Wet J.R."/>
            <person name="Dunlap P.V."/>
        </authorList>
    </citation>
    <scope>NUCLEOTIDE SEQUENCE [LARGE SCALE GENOMIC DNA]</scope>
    <source>
        <strain evidence="14 15">Ppalp.1</strain>
    </source>
</reference>
<dbReference type="GO" id="GO:0009279">
    <property type="term" value="C:cell outer membrane"/>
    <property type="evidence" value="ECO:0007669"/>
    <property type="project" value="UniProtKB-SubCell"/>
</dbReference>
<evidence type="ECO:0000256" key="6">
    <source>
        <dbReference type="ARBA" id="ARBA00023136"/>
    </source>
</evidence>
<dbReference type="Pfam" id="PF02107">
    <property type="entry name" value="FlgH"/>
    <property type="match status" value="1"/>
</dbReference>
<feature type="region of interest" description="Disordered" evidence="12">
    <location>
        <begin position="37"/>
        <end position="63"/>
    </location>
</feature>
<keyword evidence="9 11" id="KW-0998">Cell outer membrane</keyword>
<gene>
    <name evidence="11 14" type="primary">flgH</name>
    <name evidence="14" type="ORF">CF67_06007</name>
</gene>
<dbReference type="GO" id="GO:0009427">
    <property type="term" value="C:bacterial-type flagellum basal body, distal rod, L ring"/>
    <property type="evidence" value="ECO:0007669"/>
    <property type="project" value="InterPro"/>
</dbReference>
<dbReference type="GO" id="GO:0071973">
    <property type="term" value="P:bacterial-type flagellum-dependent cell motility"/>
    <property type="evidence" value="ECO:0007669"/>
    <property type="project" value="InterPro"/>
</dbReference>
<evidence type="ECO:0000256" key="5">
    <source>
        <dbReference type="ARBA" id="ARBA00022729"/>
    </source>
</evidence>
<evidence type="ECO:0000256" key="12">
    <source>
        <dbReference type="SAM" id="MobiDB-lite"/>
    </source>
</evidence>
<dbReference type="HAMAP" id="MF_00415">
    <property type="entry name" value="FlgH"/>
    <property type="match status" value="1"/>
</dbReference>
<comment type="function">
    <text evidence="1 11">Assembles around the rod to form the L-ring and probably protects the motor/basal body from shearing forces during rotation.</text>
</comment>
<comment type="subcellular location">
    <subcellularLocation>
        <location evidence="11">Cell outer membrane</location>
    </subcellularLocation>
    <subcellularLocation>
        <location evidence="11">Bacterial flagellum basal body</location>
    </subcellularLocation>
    <subcellularLocation>
        <location evidence="2">Membrane</location>
        <topology evidence="2">Lipid-anchor</topology>
    </subcellularLocation>
</comment>
<feature type="signal peptide" evidence="13">
    <location>
        <begin position="1"/>
        <end position="18"/>
    </location>
</feature>
<evidence type="ECO:0000256" key="13">
    <source>
        <dbReference type="SAM" id="SignalP"/>
    </source>
</evidence>
<dbReference type="OrthoDB" id="9789463at2"/>
<dbReference type="RefSeq" id="WP_034414873.1">
    <property type="nucleotide sequence ID" value="NZ_JGVK01000029.1"/>
</dbReference>
<dbReference type="STRING" id="1179155.CF67_06007"/>
<keyword evidence="5 13" id="KW-0732">Signal</keyword>
<comment type="similarity">
    <text evidence="3 11">Belongs to the FlgH family.</text>
</comment>
<evidence type="ECO:0000256" key="7">
    <source>
        <dbReference type="ARBA" id="ARBA00023139"/>
    </source>
</evidence>
<keyword evidence="6 11" id="KW-0472">Membrane</keyword>
<evidence type="ECO:0000256" key="4">
    <source>
        <dbReference type="ARBA" id="ARBA00011439"/>
    </source>
</evidence>
<dbReference type="InterPro" id="IPR000527">
    <property type="entry name" value="Flag_Lring"/>
</dbReference>
<dbReference type="EMBL" id="JGVK01000029">
    <property type="protein sequence ID" value="KEY90987.1"/>
    <property type="molecule type" value="Genomic_DNA"/>
</dbReference>
<keyword evidence="7" id="KW-0564">Palmitate</keyword>
<keyword evidence="10" id="KW-0449">Lipoprotein</keyword>
<evidence type="ECO:0000256" key="8">
    <source>
        <dbReference type="ARBA" id="ARBA00023143"/>
    </source>
</evidence>
<evidence type="ECO:0000313" key="15">
    <source>
        <dbReference type="Proteomes" id="UP000053784"/>
    </source>
</evidence>
<name>A0A084CMF8_9GAMM</name>
<keyword evidence="15" id="KW-1185">Reference proteome</keyword>
<sequence length="255" mass="28042">MFLLSVILVLMPLLGCSAFDPLIKVPDSMQNKKTIDTVKENEDNSSRTVHSHSEPVKKGDPIWSPIYPKHTPKHYIAETGSLFSLSNSNSLYTNSRSHAVGDIITVQLHENTKAAKSANSGLSKNNDLSMAPLELGGKVLDIDDHNFSYKLSNDNKFSGSAESNQSNSIAGSVTVEVVEVLTNGNLVVRGEKWLTLNTGDEYIRFSGIIRPVDIDFDNTVVSKRVFNARIQYSTTGSNQDIQKPKFFAQFFGASL</sequence>
<feature type="chain" id="PRO_5001773284" description="Flagellar L-ring protein" evidence="13">
    <location>
        <begin position="19"/>
        <end position="255"/>
    </location>
</feature>
<accession>A0A084CMF8</accession>
<dbReference type="AlphaFoldDB" id="A0A084CMF8"/>
<feature type="compositionally biased region" description="Basic and acidic residues" evidence="12">
    <location>
        <begin position="37"/>
        <end position="60"/>
    </location>
</feature>
<keyword evidence="14" id="KW-0969">Cilium</keyword>
<evidence type="ECO:0000256" key="10">
    <source>
        <dbReference type="ARBA" id="ARBA00023288"/>
    </source>
</evidence>
<organism evidence="14 15">
    <name type="scientific">Candidatus Photodesmus blepharonis</name>
    <dbReference type="NCBI Taxonomy" id="1179155"/>
    <lineage>
        <taxon>Bacteria</taxon>
        <taxon>Pseudomonadati</taxon>
        <taxon>Pseudomonadota</taxon>
        <taxon>Gammaproteobacteria</taxon>
        <taxon>Vibrionales</taxon>
        <taxon>Vibrionaceae</taxon>
        <taxon>Candidatus Photodesmus</taxon>
    </lineage>
</organism>
<dbReference type="Proteomes" id="UP000053784">
    <property type="component" value="Unassembled WGS sequence"/>
</dbReference>
<keyword evidence="8 11" id="KW-0975">Bacterial flagellum</keyword>
<comment type="subunit">
    <text evidence="4 11">The basal body constitutes a major portion of the flagellar organelle and consists of four rings (L,P,S, and M) mounted on a central rod.</text>
</comment>
<evidence type="ECO:0000256" key="11">
    <source>
        <dbReference type="HAMAP-Rule" id="MF_00415"/>
    </source>
</evidence>
<comment type="caution">
    <text evidence="14">The sequence shown here is derived from an EMBL/GenBank/DDBJ whole genome shotgun (WGS) entry which is preliminary data.</text>
</comment>
<evidence type="ECO:0000313" key="14">
    <source>
        <dbReference type="EMBL" id="KEY90987.1"/>
    </source>
</evidence>
<evidence type="ECO:0000256" key="3">
    <source>
        <dbReference type="ARBA" id="ARBA00006929"/>
    </source>
</evidence>
<proteinExistence type="inferred from homology"/>
<evidence type="ECO:0000256" key="9">
    <source>
        <dbReference type="ARBA" id="ARBA00023237"/>
    </source>
</evidence>
<dbReference type="GO" id="GO:0003774">
    <property type="term" value="F:cytoskeletal motor activity"/>
    <property type="evidence" value="ECO:0007669"/>
    <property type="project" value="InterPro"/>
</dbReference>
<dbReference type="eggNOG" id="COG2063">
    <property type="taxonomic scope" value="Bacteria"/>
</dbReference>
<dbReference type="PANTHER" id="PTHR34933:SF1">
    <property type="entry name" value="FLAGELLAR L-RING PROTEIN"/>
    <property type="match status" value="1"/>
</dbReference>
<dbReference type="PANTHER" id="PTHR34933">
    <property type="entry name" value="FLAGELLAR L-RING PROTEIN"/>
    <property type="match status" value="1"/>
</dbReference>
<keyword evidence="14" id="KW-0282">Flagellum</keyword>
<evidence type="ECO:0000256" key="1">
    <source>
        <dbReference type="ARBA" id="ARBA00002591"/>
    </source>
</evidence>
<protein>
    <recommendedName>
        <fullName evidence="11">Flagellar L-ring protein</fullName>
    </recommendedName>
    <alternativeName>
        <fullName evidence="11">Basal body L-ring protein</fullName>
    </alternativeName>
</protein>